<feature type="compositionally biased region" description="Basic and acidic residues" evidence="1">
    <location>
        <begin position="134"/>
        <end position="143"/>
    </location>
</feature>
<feature type="compositionally biased region" description="Basic residues" evidence="1">
    <location>
        <begin position="107"/>
        <end position="118"/>
    </location>
</feature>
<evidence type="ECO:0000313" key="3">
    <source>
        <dbReference type="EMBL" id="CAD8783879.1"/>
    </source>
</evidence>
<feature type="compositionally biased region" description="Low complexity" evidence="1">
    <location>
        <begin position="165"/>
        <end position="178"/>
    </location>
</feature>
<accession>A0A7S0YMG4</accession>
<dbReference type="EMBL" id="HBFM01026121">
    <property type="protein sequence ID" value="CAD8783879.1"/>
    <property type="molecule type" value="Transcribed_RNA"/>
</dbReference>
<feature type="domain" description="G-patch" evidence="2">
    <location>
        <begin position="14"/>
        <end position="60"/>
    </location>
</feature>
<dbReference type="InterPro" id="IPR000467">
    <property type="entry name" value="G_patch_dom"/>
</dbReference>
<dbReference type="GO" id="GO:0003676">
    <property type="term" value="F:nucleic acid binding"/>
    <property type="evidence" value="ECO:0007669"/>
    <property type="project" value="InterPro"/>
</dbReference>
<dbReference type="SMART" id="SM00443">
    <property type="entry name" value="G_patch"/>
    <property type="match status" value="1"/>
</dbReference>
<dbReference type="Pfam" id="PF01585">
    <property type="entry name" value="G-patch"/>
    <property type="match status" value="1"/>
</dbReference>
<dbReference type="AlphaFoldDB" id="A0A7S0YMG4"/>
<feature type="compositionally biased region" description="Basic and acidic residues" evidence="1">
    <location>
        <begin position="328"/>
        <end position="341"/>
    </location>
</feature>
<dbReference type="InterPro" id="IPR050656">
    <property type="entry name" value="PINX1"/>
</dbReference>
<feature type="compositionally biased region" description="Polar residues" evidence="1">
    <location>
        <begin position="225"/>
        <end position="237"/>
    </location>
</feature>
<feature type="compositionally biased region" description="Basic residues" evidence="1">
    <location>
        <begin position="144"/>
        <end position="155"/>
    </location>
</feature>
<feature type="region of interest" description="Disordered" evidence="1">
    <location>
        <begin position="84"/>
        <end position="203"/>
    </location>
</feature>
<protein>
    <recommendedName>
        <fullName evidence="2">G-patch domain-containing protein</fullName>
    </recommendedName>
</protein>
<sequence length="341" mass="38254">MTSTIPTLFQGVDKGSAGYKLLAMMGWKEGEGLGADKQGIKEHLRVKKNVDGHGIGAIEQAQQTRDWTTGMMSFDQILSKLKTVSSSDHLNQSSDTDSDEEEEDKKVKKSKKKGKKRKNNNESSSSKSKKQKKGKQDDGEKSSKKSSKKSSRKKKSESSSEESEQSSVSSDSDNSSSSSEDEAPVPQRVKIASHMGRYQRRETAKFVRGYSAEDLTAILGGVSNGAPSQPAATTAIQTKEVKSESPEKTKEHEEDKVKKEKKEGKKEEKKEVGKKEKKEKNKKNKDKGKEEEKTNTSQPELEESKEENKEEKETPTQNEWWRSMFVRVGDKPKNHKYLDEE</sequence>
<reference evidence="3" key="1">
    <citation type="submission" date="2021-01" db="EMBL/GenBank/DDBJ databases">
        <authorList>
            <person name="Corre E."/>
            <person name="Pelletier E."/>
            <person name="Niang G."/>
            <person name="Scheremetjew M."/>
            <person name="Finn R."/>
            <person name="Kale V."/>
            <person name="Holt S."/>
            <person name="Cochrane G."/>
            <person name="Meng A."/>
            <person name="Brown T."/>
            <person name="Cohen L."/>
        </authorList>
    </citation>
    <scope>NUCLEOTIDE SEQUENCE</scope>
    <source>
        <strain evidence="3">SAG 63-3</strain>
    </source>
</reference>
<evidence type="ECO:0000256" key="1">
    <source>
        <dbReference type="SAM" id="MobiDB-lite"/>
    </source>
</evidence>
<dbReference type="GO" id="GO:0005730">
    <property type="term" value="C:nucleolus"/>
    <property type="evidence" value="ECO:0007669"/>
    <property type="project" value="TreeGrafter"/>
</dbReference>
<gene>
    <name evidence="3" type="ORF">PPAR00522_LOCUS16884</name>
</gene>
<feature type="compositionally biased region" description="Basic and acidic residues" evidence="1">
    <location>
        <begin position="239"/>
        <end position="279"/>
    </location>
</feature>
<proteinExistence type="predicted"/>
<dbReference type="PANTHER" id="PTHR23149">
    <property type="entry name" value="G PATCH DOMAIN CONTAINING PROTEIN"/>
    <property type="match status" value="1"/>
</dbReference>
<dbReference type="PROSITE" id="PS50174">
    <property type="entry name" value="G_PATCH"/>
    <property type="match status" value="1"/>
</dbReference>
<organism evidence="3">
    <name type="scientific">Polytomella parva</name>
    <dbReference type="NCBI Taxonomy" id="51329"/>
    <lineage>
        <taxon>Eukaryota</taxon>
        <taxon>Viridiplantae</taxon>
        <taxon>Chlorophyta</taxon>
        <taxon>core chlorophytes</taxon>
        <taxon>Chlorophyceae</taxon>
        <taxon>CS clade</taxon>
        <taxon>Chlamydomonadales</taxon>
        <taxon>Chlamydomonadaceae</taxon>
        <taxon>Polytomella</taxon>
    </lineage>
</organism>
<evidence type="ECO:0000259" key="2">
    <source>
        <dbReference type="PROSITE" id="PS50174"/>
    </source>
</evidence>
<name>A0A7S0YMG4_9CHLO</name>
<feature type="region of interest" description="Disordered" evidence="1">
    <location>
        <begin position="220"/>
        <end position="341"/>
    </location>
</feature>
<dbReference type="PANTHER" id="PTHR23149:SF9">
    <property type="entry name" value="G PATCH DOMAIN-CONTAINING PROTEIN 4"/>
    <property type="match status" value="1"/>
</dbReference>